<comment type="caution">
    <text evidence="2">The sequence shown here is derived from an EMBL/GenBank/DDBJ whole genome shotgun (WGS) entry which is preliminary data.</text>
</comment>
<evidence type="ECO:0000259" key="1">
    <source>
        <dbReference type="Pfam" id="PF00535"/>
    </source>
</evidence>
<evidence type="ECO:0000313" key="3">
    <source>
        <dbReference type="Proteomes" id="UP000075025"/>
    </source>
</evidence>
<dbReference type="RefSeq" id="WP_058623979.1">
    <property type="nucleotide sequence ID" value="NZ_LDRT01000065.1"/>
</dbReference>
<dbReference type="Proteomes" id="UP000075025">
    <property type="component" value="Unassembled WGS sequence"/>
</dbReference>
<sequence>MKLSVVIPTIGRPELARAVRSALEQTTPVHEIIVAADTTDELILPEDDRVRVIRVGPGAGGNAGRQSGIRAATGDLIGLLDDDDEWAPSKVAVLTRLAAQTHGPWIATSRVRMKRANGSELVQPAFPIRPGEDLRAYMFAKRSPRSGHGFVQASTLVFPRDLALDVPFDENLKFHQDVSWLTSVAAAHPDLTVLQSWEPLASYYATEGSVSKRIAPEGSIAWARRFLADQPRLLGDFILTQSLGFARRNGSVGSMIRTASAGIRFGRPGPAAIVYAIGATAKQTLQSKGK</sequence>
<dbReference type="InterPro" id="IPR050834">
    <property type="entry name" value="Glycosyltransf_2"/>
</dbReference>
<dbReference type="EMBL" id="LDRT01000065">
    <property type="protein sequence ID" value="KTR94093.1"/>
    <property type="molecule type" value="Genomic_DNA"/>
</dbReference>
<protein>
    <recommendedName>
        <fullName evidence="1">Glycosyltransferase 2-like domain-containing protein</fullName>
    </recommendedName>
</protein>
<dbReference type="PANTHER" id="PTHR43685">
    <property type="entry name" value="GLYCOSYLTRANSFERASE"/>
    <property type="match status" value="1"/>
</dbReference>
<dbReference type="CDD" id="cd00761">
    <property type="entry name" value="Glyco_tranf_GTA_type"/>
    <property type="match status" value="1"/>
</dbReference>
<dbReference type="InterPro" id="IPR001173">
    <property type="entry name" value="Glyco_trans_2-like"/>
</dbReference>
<name>A0A147EWL8_MICTE</name>
<proteinExistence type="predicted"/>
<dbReference type="InterPro" id="IPR029044">
    <property type="entry name" value="Nucleotide-diphossugar_trans"/>
</dbReference>
<dbReference type="PATRIC" id="fig|2033.6.peg.3219"/>
<dbReference type="Gene3D" id="3.90.550.10">
    <property type="entry name" value="Spore Coat Polysaccharide Biosynthesis Protein SpsA, Chain A"/>
    <property type="match status" value="1"/>
</dbReference>
<dbReference type="AlphaFoldDB" id="A0A147EWL8"/>
<reference evidence="2 3" key="1">
    <citation type="journal article" date="2016" name="Front. Microbiol.">
        <title>Genomic Resource of Rice Seed Associated Bacteria.</title>
        <authorList>
            <person name="Midha S."/>
            <person name="Bansal K."/>
            <person name="Sharma S."/>
            <person name="Kumar N."/>
            <person name="Patil P.P."/>
            <person name="Chaudhry V."/>
            <person name="Patil P.B."/>
        </authorList>
    </citation>
    <scope>NUCLEOTIDE SEQUENCE [LARGE SCALE GENOMIC DNA]</scope>
    <source>
        <strain evidence="2 3">NS220</strain>
    </source>
</reference>
<dbReference type="SUPFAM" id="SSF53448">
    <property type="entry name" value="Nucleotide-diphospho-sugar transferases"/>
    <property type="match status" value="1"/>
</dbReference>
<dbReference type="Pfam" id="PF00535">
    <property type="entry name" value="Glycos_transf_2"/>
    <property type="match status" value="1"/>
</dbReference>
<organism evidence="2 3">
    <name type="scientific">Microbacterium testaceum</name>
    <name type="common">Aureobacterium testaceum</name>
    <name type="synonym">Brevibacterium testaceum</name>
    <dbReference type="NCBI Taxonomy" id="2033"/>
    <lineage>
        <taxon>Bacteria</taxon>
        <taxon>Bacillati</taxon>
        <taxon>Actinomycetota</taxon>
        <taxon>Actinomycetes</taxon>
        <taxon>Micrococcales</taxon>
        <taxon>Microbacteriaceae</taxon>
        <taxon>Microbacterium</taxon>
    </lineage>
</organism>
<accession>A0A147EWL8</accession>
<evidence type="ECO:0000313" key="2">
    <source>
        <dbReference type="EMBL" id="KTR94093.1"/>
    </source>
</evidence>
<gene>
    <name evidence="2" type="ORF">NS220_10400</name>
</gene>
<dbReference type="PANTHER" id="PTHR43685:SF2">
    <property type="entry name" value="GLYCOSYLTRANSFERASE 2-LIKE DOMAIN-CONTAINING PROTEIN"/>
    <property type="match status" value="1"/>
</dbReference>
<feature type="domain" description="Glycosyltransferase 2-like" evidence="1">
    <location>
        <begin position="4"/>
        <end position="100"/>
    </location>
</feature>